<protein>
    <submittedName>
        <fullName evidence="4">Metallo-beta-lactamase domain protein</fullName>
    </submittedName>
</protein>
<dbReference type="GO" id="GO:0010181">
    <property type="term" value="F:FMN binding"/>
    <property type="evidence" value="ECO:0007669"/>
    <property type="project" value="InterPro"/>
</dbReference>
<dbReference type="OrthoDB" id="9807946at2"/>
<feature type="domain" description="Flavodoxin-like" evidence="3">
    <location>
        <begin position="257"/>
        <end position="396"/>
    </location>
</feature>
<dbReference type="EMBL" id="ACLR01000203">
    <property type="protein sequence ID" value="EEK16186.1"/>
    <property type="molecule type" value="Genomic_DNA"/>
</dbReference>
<dbReference type="GO" id="GO:0016491">
    <property type="term" value="F:oxidoreductase activity"/>
    <property type="evidence" value="ECO:0007669"/>
    <property type="project" value="InterPro"/>
</dbReference>
<dbReference type="InterPro" id="IPR045761">
    <property type="entry name" value="ODP_dom"/>
</dbReference>
<dbReference type="SUPFAM" id="SSF52218">
    <property type="entry name" value="Flavoproteins"/>
    <property type="match status" value="1"/>
</dbReference>
<dbReference type="eggNOG" id="COG0426">
    <property type="taxonomic scope" value="Bacteria"/>
</dbReference>
<name>C2MDL6_9PORP</name>
<accession>C2MDL6</accession>
<gene>
    <name evidence="4" type="primary">fprA</name>
    <name evidence="4" type="ORF">PORUE0001_0895</name>
</gene>
<dbReference type="RefSeq" id="WP_007365944.1">
    <property type="nucleotide sequence ID" value="NZ_ACLR01000203.1"/>
</dbReference>
<dbReference type="PANTHER" id="PTHR43717">
    <property type="entry name" value="ANAEROBIC NITRIC OXIDE REDUCTASE FLAVORUBREDOXIN"/>
    <property type="match status" value="1"/>
</dbReference>
<dbReference type="InterPro" id="IPR016440">
    <property type="entry name" value="Rubredoxin-O_OxRdtase"/>
</dbReference>
<dbReference type="STRING" id="596327.PORUE0001_0895"/>
<reference evidence="4 5" key="1">
    <citation type="submission" date="2009-04" db="EMBL/GenBank/DDBJ databases">
        <authorList>
            <person name="Sebastian Y."/>
            <person name="Madupu R."/>
            <person name="Durkin A.S."/>
            <person name="Torralba M."/>
            <person name="Methe B."/>
            <person name="Sutton G.G."/>
            <person name="Strausberg R.L."/>
            <person name="Nelson K.E."/>
        </authorList>
    </citation>
    <scope>NUCLEOTIDE SEQUENCE [LARGE SCALE GENOMIC DNA]</scope>
    <source>
        <strain evidence="4 5">60-3</strain>
    </source>
</reference>
<evidence type="ECO:0000256" key="2">
    <source>
        <dbReference type="ARBA" id="ARBA00007121"/>
    </source>
</evidence>
<dbReference type="GO" id="GO:0046872">
    <property type="term" value="F:metal ion binding"/>
    <property type="evidence" value="ECO:0007669"/>
    <property type="project" value="InterPro"/>
</dbReference>
<keyword evidence="5" id="KW-1185">Reference proteome</keyword>
<dbReference type="CDD" id="cd07709">
    <property type="entry name" value="flavodiiron_proteins_MBL-fold"/>
    <property type="match status" value="1"/>
</dbReference>
<dbReference type="SUPFAM" id="SSF56281">
    <property type="entry name" value="Metallo-hydrolase/oxidoreductase"/>
    <property type="match status" value="1"/>
</dbReference>
<dbReference type="InterPro" id="IPR008254">
    <property type="entry name" value="Flavodoxin/NO_synth"/>
</dbReference>
<dbReference type="InterPro" id="IPR001226">
    <property type="entry name" value="Flavodoxin_CS"/>
</dbReference>
<dbReference type="SMART" id="SM00849">
    <property type="entry name" value="Lactamase_B"/>
    <property type="match status" value="1"/>
</dbReference>
<dbReference type="PANTHER" id="PTHR43717:SF1">
    <property type="entry name" value="ANAEROBIC NITRIC OXIDE REDUCTASE FLAVORUBREDOXIN"/>
    <property type="match status" value="1"/>
</dbReference>
<dbReference type="Proteomes" id="UP000003303">
    <property type="component" value="Unassembled WGS sequence"/>
</dbReference>
<evidence type="ECO:0000256" key="1">
    <source>
        <dbReference type="ARBA" id="ARBA00001917"/>
    </source>
</evidence>
<dbReference type="PROSITE" id="PS00201">
    <property type="entry name" value="FLAVODOXIN"/>
    <property type="match status" value="1"/>
</dbReference>
<dbReference type="Gene3D" id="3.40.50.360">
    <property type="match status" value="1"/>
</dbReference>
<dbReference type="InterPro" id="IPR029039">
    <property type="entry name" value="Flavoprotein-like_sf"/>
</dbReference>
<dbReference type="AlphaFoldDB" id="C2MDL6"/>
<dbReference type="InterPro" id="IPR036866">
    <property type="entry name" value="RibonucZ/Hydroxyglut_hydro"/>
</dbReference>
<comment type="caution">
    <text evidence="4">The sequence shown here is derived from an EMBL/GenBank/DDBJ whole genome shotgun (WGS) entry which is preliminary data.</text>
</comment>
<comment type="cofactor">
    <cofactor evidence="1">
        <name>FMN</name>
        <dbReference type="ChEBI" id="CHEBI:58210"/>
    </cofactor>
</comment>
<comment type="similarity">
    <text evidence="2">In the N-terminal section; belongs to the zinc metallo-hydrolase group 3 family.</text>
</comment>
<organism evidence="4 5">
    <name type="scientific">Porphyromonas uenonis 60-3</name>
    <dbReference type="NCBI Taxonomy" id="596327"/>
    <lineage>
        <taxon>Bacteria</taxon>
        <taxon>Pseudomonadati</taxon>
        <taxon>Bacteroidota</taxon>
        <taxon>Bacteroidia</taxon>
        <taxon>Bacteroidales</taxon>
        <taxon>Porphyromonadaceae</taxon>
        <taxon>Porphyromonas</taxon>
    </lineage>
</organism>
<dbReference type="PROSITE" id="PS50902">
    <property type="entry name" value="FLAVODOXIN_LIKE"/>
    <property type="match status" value="1"/>
</dbReference>
<proteinExistence type="inferred from homology"/>
<sequence length="404" mass="45352">MEYRNQITDSIYYIGVNDRTKQLFEGSWSLPYGVSYNSYLLVGEQVVLIDGVEIGTAEHHLDKIKSIIGDRPIDYLIVDHMEPDHSGSIGLLRTLYPEMKVVGNAKTFGMLDSYFAPIPQEQRVVVSEKEPLEIGGFTFHFVMAPMVHWPEVMFTYESSNNVLFTADAFGTFGTLNGAFIDRDMNLDLYYEEMYRYYACIVGKFGMFVQKALAKYSSLGLSPQYICPTHGPVWTEHGFPKALAIYDQLSKYDTSCGAVILYGSMYGHTEQMAEAVAQGLAQSGIKEIVVHNVSTADPSHMLRDIFKYRALIVGAPTYCNSLFSPMRDILNKVALREVKHRIIGYFGSCTWAGQSIKIMPEILEKLAFEQVTDPVEIKGAATPEQLAQGRDLGAAIAQRLLELYR</sequence>
<evidence type="ECO:0000313" key="4">
    <source>
        <dbReference type="EMBL" id="EEK16186.1"/>
    </source>
</evidence>
<evidence type="ECO:0000313" key="5">
    <source>
        <dbReference type="Proteomes" id="UP000003303"/>
    </source>
</evidence>
<evidence type="ECO:0000259" key="3">
    <source>
        <dbReference type="PROSITE" id="PS50902"/>
    </source>
</evidence>
<dbReference type="Pfam" id="PF00258">
    <property type="entry name" value="Flavodoxin_1"/>
    <property type="match status" value="1"/>
</dbReference>
<dbReference type="InterPro" id="IPR001279">
    <property type="entry name" value="Metallo-B-lactamas"/>
</dbReference>
<dbReference type="Gene3D" id="3.60.15.10">
    <property type="entry name" value="Ribonuclease Z/Hydroxyacylglutathione hydrolase-like"/>
    <property type="match status" value="1"/>
</dbReference>
<dbReference type="GO" id="GO:0009055">
    <property type="term" value="F:electron transfer activity"/>
    <property type="evidence" value="ECO:0007669"/>
    <property type="project" value="InterPro"/>
</dbReference>
<dbReference type="Pfam" id="PF19583">
    <property type="entry name" value="ODP"/>
    <property type="match status" value="1"/>
</dbReference>
<dbReference type="PIRSF" id="PIRSF005243">
    <property type="entry name" value="ROO"/>
    <property type="match status" value="1"/>
</dbReference>